<name>A0ABN9RQ15_9DINO</name>
<keyword evidence="3" id="KW-1185">Reference proteome</keyword>
<dbReference type="Proteomes" id="UP001189429">
    <property type="component" value="Unassembled WGS sequence"/>
</dbReference>
<proteinExistence type="predicted"/>
<feature type="compositionally biased region" description="Basic and acidic residues" evidence="1">
    <location>
        <begin position="1"/>
        <end position="14"/>
    </location>
</feature>
<accession>A0ABN9RQ15</accession>
<dbReference type="EMBL" id="CAUYUJ010007202">
    <property type="protein sequence ID" value="CAK0819932.1"/>
    <property type="molecule type" value="Genomic_DNA"/>
</dbReference>
<evidence type="ECO:0000313" key="3">
    <source>
        <dbReference type="Proteomes" id="UP001189429"/>
    </source>
</evidence>
<evidence type="ECO:0000256" key="1">
    <source>
        <dbReference type="SAM" id="MobiDB-lite"/>
    </source>
</evidence>
<sequence length="317" mass="34409">MQKEWRDWHDEVPWRQHSPSSWRRRSVNRNQGLDENILDMVEAATSAAVSAAVKAAVEAASDKAVVARPRPSQAPSVCPSQAPSLAIKDIERDEAPLQPPPGQFTIPARLRAKSRSRCVEGAENKQVGVEVQEYTKGKKENKKKKGQLKLPEDGVRAEALLEVPSFPKLSYLGGHATVWHDLVSEDGGGEDEAQVLEANTVVTFKWEQVKASRRLDSDVVIGVIKNKGVKEEKGEQQLQEQELCKVPIGNVGEVFESSRQRASASGASGGSVGDFLKQLGHEEVSKLILEAGAGVTVEEFIHWASASFTAGSLASMG</sequence>
<evidence type="ECO:0000313" key="2">
    <source>
        <dbReference type="EMBL" id="CAK0819932.1"/>
    </source>
</evidence>
<reference evidence="2" key="1">
    <citation type="submission" date="2023-10" db="EMBL/GenBank/DDBJ databases">
        <authorList>
            <person name="Chen Y."/>
            <person name="Shah S."/>
            <person name="Dougan E. K."/>
            <person name="Thang M."/>
            <person name="Chan C."/>
        </authorList>
    </citation>
    <scope>NUCLEOTIDE SEQUENCE [LARGE SCALE GENOMIC DNA]</scope>
</reference>
<comment type="caution">
    <text evidence="2">The sequence shown here is derived from an EMBL/GenBank/DDBJ whole genome shotgun (WGS) entry which is preliminary data.</text>
</comment>
<gene>
    <name evidence="2" type="ORF">PCOR1329_LOCUS21778</name>
</gene>
<protein>
    <submittedName>
        <fullName evidence="2">Uncharacterized protein</fullName>
    </submittedName>
</protein>
<organism evidence="2 3">
    <name type="scientific">Prorocentrum cordatum</name>
    <dbReference type="NCBI Taxonomy" id="2364126"/>
    <lineage>
        <taxon>Eukaryota</taxon>
        <taxon>Sar</taxon>
        <taxon>Alveolata</taxon>
        <taxon>Dinophyceae</taxon>
        <taxon>Prorocentrales</taxon>
        <taxon>Prorocentraceae</taxon>
        <taxon>Prorocentrum</taxon>
    </lineage>
</organism>
<feature type="region of interest" description="Disordered" evidence="1">
    <location>
        <begin position="1"/>
        <end position="27"/>
    </location>
</feature>